<organism evidence="1 2">
    <name type="scientific">Sphingobium xenophagum</name>
    <dbReference type="NCBI Taxonomy" id="121428"/>
    <lineage>
        <taxon>Bacteria</taxon>
        <taxon>Pseudomonadati</taxon>
        <taxon>Pseudomonadota</taxon>
        <taxon>Alphaproteobacteria</taxon>
        <taxon>Sphingomonadales</taxon>
        <taxon>Sphingomonadaceae</taxon>
        <taxon>Sphingobium</taxon>
    </lineage>
</organism>
<dbReference type="EMBL" id="JAVDWV010000008">
    <property type="protein sequence ID" value="MDR7155140.1"/>
    <property type="molecule type" value="Genomic_DNA"/>
</dbReference>
<comment type="caution">
    <text evidence="1">The sequence shown here is derived from an EMBL/GenBank/DDBJ whole genome shotgun (WGS) entry which is preliminary data.</text>
</comment>
<evidence type="ECO:0000313" key="1">
    <source>
        <dbReference type="EMBL" id="MDR7155140.1"/>
    </source>
</evidence>
<gene>
    <name evidence="1" type="ORF">J2W40_001962</name>
</gene>
<sequence>MQLDPAFIEAACFLGVEEEGKGITPKATAFYVVVPFEHDRAQGRGYLVTARHNIEFAQGRQLYVSINKGVLGGDRIAEWLPILTERWFTDEIESTDVAIADWRPSDEHALSYRGILTDNFVDGPPDGVVPFPIAEGLETATVGLFSYHAGAMRHTPIVRIGNVAAKPVDPIFTRRGPISGYLIEARSVGGLSGSPVFVGENIFQGRKRQPLLGLIHGHYDWKEEFSSATPNTIHTGIAVVTASSAILRILKAPDCVATRQSYPCIF</sequence>
<accession>A0ABU1X0N5</accession>
<reference evidence="1 2" key="1">
    <citation type="submission" date="2023-07" db="EMBL/GenBank/DDBJ databases">
        <title>Sorghum-associated microbial communities from plants grown in Nebraska, USA.</title>
        <authorList>
            <person name="Schachtman D."/>
        </authorList>
    </citation>
    <scope>NUCLEOTIDE SEQUENCE [LARGE SCALE GENOMIC DNA]</scope>
    <source>
        <strain evidence="1 2">4256</strain>
    </source>
</reference>
<name>A0ABU1X0N5_SPHXE</name>
<evidence type="ECO:0000313" key="2">
    <source>
        <dbReference type="Proteomes" id="UP001267638"/>
    </source>
</evidence>
<evidence type="ECO:0008006" key="3">
    <source>
        <dbReference type="Google" id="ProtNLM"/>
    </source>
</evidence>
<dbReference type="Proteomes" id="UP001267638">
    <property type="component" value="Unassembled WGS sequence"/>
</dbReference>
<protein>
    <recommendedName>
        <fullName evidence="3">Serine protease</fullName>
    </recommendedName>
</protein>
<proteinExistence type="predicted"/>
<dbReference type="RefSeq" id="WP_310224059.1">
    <property type="nucleotide sequence ID" value="NZ_JAVDWV010000008.1"/>
</dbReference>
<keyword evidence="2" id="KW-1185">Reference proteome</keyword>